<dbReference type="EMBL" id="BKDJ01000014">
    <property type="protein sequence ID" value="GER23943.1"/>
    <property type="molecule type" value="Genomic_DNA"/>
</dbReference>
<dbReference type="Gene3D" id="1.10.3210.10">
    <property type="entry name" value="Hypothetical protein af1432"/>
    <property type="match status" value="1"/>
</dbReference>
<dbReference type="Proteomes" id="UP000325307">
    <property type="component" value="Unassembled WGS sequence"/>
</dbReference>
<dbReference type="InterPro" id="IPR009218">
    <property type="entry name" value="HD_phosphohydro"/>
</dbReference>
<proteinExistence type="predicted"/>
<dbReference type="Pfam" id="PF13223">
    <property type="entry name" value="DUF4031"/>
    <property type="match status" value="1"/>
</dbReference>
<accession>A0A5A7NT34</accession>
<protein>
    <recommendedName>
        <fullName evidence="1">DUF4031 domain-containing protein</fullName>
    </recommendedName>
</protein>
<comment type="caution">
    <text evidence="2">The sequence shown here is derived from an EMBL/GenBank/DDBJ whole genome shotgun (WGS) entry which is preliminary data.</text>
</comment>
<name>A0A5A7NT34_9MICC</name>
<dbReference type="RefSeq" id="WP_149957549.1">
    <property type="nucleotide sequence ID" value="NZ_BKDJ01000014.1"/>
</dbReference>
<dbReference type="SUPFAM" id="SSF109604">
    <property type="entry name" value="HD-domain/PDEase-like"/>
    <property type="match status" value="1"/>
</dbReference>
<reference evidence="2 3" key="1">
    <citation type="submission" date="2019-09" db="EMBL/GenBank/DDBJ databases">
        <title>Arthrobacter zafarii sp. nov., a moderately thermotolerant and halotolerant actinobacterium isolated from Cholistan desert soil of Pakistan.</title>
        <authorList>
            <person name="Amin A."/>
            <person name="Ahmed I."/>
            <person name="Khalid N."/>
            <person name="Schumann P."/>
            <person name="Busse H.J."/>
            <person name="Khan I.U."/>
            <person name="Li S."/>
            <person name="Li W.J."/>
        </authorList>
    </citation>
    <scope>NUCLEOTIDE SEQUENCE [LARGE SCALE GENOMIC DNA]</scope>
    <source>
        <strain evidence="2 3">NCCP-1664</strain>
    </source>
</reference>
<gene>
    <name evidence="2" type="ORF">NCCP1664_24380</name>
</gene>
<dbReference type="PANTHER" id="PTHR21174:SF0">
    <property type="entry name" value="HD PHOSPHOHYDROLASE FAMILY PROTEIN-RELATED"/>
    <property type="match status" value="1"/>
</dbReference>
<dbReference type="PANTHER" id="PTHR21174">
    <property type="match status" value="1"/>
</dbReference>
<dbReference type="AlphaFoldDB" id="A0A5A7NT34"/>
<feature type="domain" description="DUF4031" evidence="1">
    <location>
        <begin position="3"/>
        <end position="77"/>
    </location>
</feature>
<evidence type="ECO:0000313" key="3">
    <source>
        <dbReference type="Proteomes" id="UP000325307"/>
    </source>
</evidence>
<organism evidence="2 3">
    <name type="scientific">Zafaria cholistanensis</name>
    <dbReference type="NCBI Taxonomy" id="1682741"/>
    <lineage>
        <taxon>Bacteria</taxon>
        <taxon>Bacillati</taxon>
        <taxon>Actinomycetota</taxon>
        <taxon>Actinomycetes</taxon>
        <taxon>Micrococcales</taxon>
        <taxon>Micrococcaceae</taxon>
        <taxon>Zafaria</taxon>
    </lineage>
</organism>
<evidence type="ECO:0000313" key="2">
    <source>
        <dbReference type="EMBL" id="GER23943.1"/>
    </source>
</evidence>
<dbReference type="OrthoDB" id="9808993at2"/>
<sequence>MAILIDPPFWPAHGTIFSHLISDASLEELHAFARAAELPEGAFDRDHYDVPERRYADLVARGAVPVQANELVRRLLRSGLRVPARQRPEKLDGILAAAWERLAPGQGAIGAELIERWSEPHRHYHDRTHLLAVIQALNLLALRHGEDPGDEPRVPWLAAWFHDAVYRGQAGRDEEESAGLASRLLSGAGFRPAEVDGTVRLVLLTAGHAPGPHDPAGRLLCDADLEVLGRSPADYLRYAQAVRRDYAHVPDPAFAAGRAAVLRALLDLDPLYGTGTARRLWQERARENLAGELESLGGR</sequence>
<keyword evidence="3" id="KW-1185">Reference proteome</keyword>
<evidence type="ECO:0000259" key="1">
    <source>
        <dbReference type="Pfam" id="PF13223"/>
    </source>
</evidence>
<dbReference type="InterPro" id="IPR025109">
    <property type="entry name" value="DUF4031"/>
</dbReference>